<dbReference type="PANTHER" id="PTHR13137">
    <property type="entry name" value="DC11 ACN9 HOMOLOG"/>
    <property type="match status" value="1"/>
</dbReference>
<dbReference type="GO" id="GO:0034553">
    <property type="term" value="P:mitochondrial respiratory chain complex II assembly"/>
    <property type="evidence" value="ECO:0007669"/>
    <property type="project" value="UniProtKB-UniRule"/>
</dbReference>
<sequence length="116" mass="13378">MEFHQIARVRKLYKTILKLHKGLPPTLKTIGDVYVRDEFKKHKSCKPQEEAVFVEEWTKYAILLTQQLGVKGPINAKCIGRNLTRGQLDSMSDDQIQRLYEVMLATQEGAEEESTK</sequence>
<comment type="caution">
    <text evidence="7">The sequence shown here is derived from an EMBL/GenBank/DDBJ whole genome shotgun (WGS) entry which is preliminary data.</text>
</comment>
<evidence type="ECO:0000256" key="5">
    <source>
        <dbReference type="ARBA" id="ARBA00023186"/>
    </source>
</evidence>
<evidence type="ECO:0000256" key="6">
    <source>
        <dbReference type="RuleBase" id="RU368039"/>
    </source>
</evidence>
<dbReference type="EMBL" id="JARGDH010000005">
    <property type="protein sequence ID" value="KAL0267663.1"/>
    <property type="molecule type" value="Genomic_DNA"/>
</dbReference>
<dbReference type="AlphaFoldDB" id="A0AAW2HDS2"/>
<organism evidence="7">
    <name type="scientific">Menopon gallinae</name>
    <name type="common">poultry shaft louse</name>
    <dbReference type="NCBI Taxonomy" id="328185"/>
    <lineage>
        <taxon>Eukaryota</taxon>
        <taxon>Metazoa</taxon>
        <taxon>Ecdysozoa</taxon>
        <taxon>Arthropoda</taxon>
        <taxon>Hexapoda</taxon>
        <taxon>Insecta</taxon>
        <taxon>Pterygota</taxon>
        <taxon>Neoptera</taxon>
        <taxon>Paraneoptera</taxon>
        <taxon>Psocodea</taxon>
        <taxon>Troctomorpha</taxon>
        <taxon>Phthiraptera</taxon>
        <taxon>Amblycera</taxon>
        <taxon>Menoponidae</taxon>
        <taxon>Menopon</taxon>
    </lineage>
</organism>
<evidence type="ECO:0000256" key="1">
    <source>
        <dbReference type="ARBA" id="ARBA00004305"/>
    </source>
</evidence>
<dbReference type="CDD" id="cd20270">
    <property type="entry name" value="Complex1_LYR_SDHAF3_LYRM10"/>
    <property type="match status" value="1"/>
</dbReference>
<protein>
    <recommendedName>
        <fullName evidence="6">Succinate dehydrogenase assembly factor 3</fullName>
        <shortName evidence="6">SDH assembly factor 3</shortName>
        <shortName evidence="6">SDHAF3</shortName>
    </recommendedName>
</protein>
<dbReference type="GO" id="GO:0006105">
    <property type="term" value="P:succinate metabolic process"/>
    <property type="evidence" value="ECO:0007669"/>
    <property type="project" value="TreeGrafter"/>
</dbReference>
<proteinExistence type="inferred from homology"/>
<evidence type="ECO:0000313" key="7">
    <source>
        <dbReference type="EMBL" id="KAL0267663.1"/>
    </source>
</evidence>
<name>A0AAW2HDS2_9NEOP</name>
<keyword evidence="4 6" id="KW-0496">Mitochondrion</keyword>
<gene>
    <name evidence="7" type="ORF">PYX00_009866</name>
</gene>
<evidence type="ECO:0000256" key="4">
    <source>
        <dbReference type="ARBA" id="ARBA00023128"/>
    </source>
</evidence>
<dbReference type="GO" id="GO:0005758">
    <property type="term" value="C:mitochondrial intermembrane space"/>
    <property type="evidence" value="ECO:0007669"/>
    <property type="project" value="TreeGrafter"/>
</dbReference>
<evidence type="ECO:0000256" key="2">
    <source>
        <dbReference type="ARBA" id="ARBA00006020"/>
    </source>
</evidence>
<comment type="function">
    <text evidence="6">Plays an essential role in the assembly of succinate dehydrogenase (SDH), an enzyme complex (also referred to as respiratory complex II) that is a component of both the tricarboxylic acid (TCA) cycle and the mitochondrial electron transport chain, and which couples the oxidation of succinate to fumarate with the reduction of ubiquinone (coenzyme Q) to ubiquinol. Promotes maturation of the iron-sulfur protein subunit of the SDH catalytic dimer, protecting it from the deleterious effects of oxidants. May act together with SDHAF1.</text>
</comment>
<accession>A0AAW2HDS2</accession>
<dbReference type="PANTHER" id="PTHR13137:SF6">
    <property type="entry name" value="SUCCINATE DEHYDROGENASE ASSEMBLY FACTOR 3, MITOCHONDRIAL"/>
    <property type="match status" value="1"/>
</dbReference>
<keyword evidence="5 6" id="KW-0143">Chaperone</keyword>
<comment type="similarity">
    <text evidence="2 6">Belongs to the complex I LYR family. SDHAF3 subfamily.</text>
</comment>
<reference evidence="7" key="1">
    <citation type="journal article" date="2024" name="Gigascience">
        <title>Chromosome-level genome of the poultry shaft louse Menopon gallinae provides insight into the host-switching and adaptive evolution of parasitic lice.</title>
        <authorList>
            <person name="Xu Y."/>
            <person name="Ma L."/>
            <person name="Liu S."/>
            <person name="Liang Y."/>
            <person name="Liu Q."/>
            <person name="He Z."/>
            <person name="Tian L."/>
            <person name="Duan Y."/>
            <person name="Cai W."/>
            <person name="Li H."/>
            <person name="Song F."/>
        </authorList>
    </citation>
    <scope>NUCLEOTIDE SEQUENCE</scope>
    <source>
        <strain evidence="7">Cailab_2023a</strain>
    </source>
</reference>
<dbReference type="Pfam" id="PF13233">
    <property type="entry name" value="Complex1_LYR_2"/>
    <property type="match status" value="1"/>
</dbReference>
<comment type="subunit">
    <text evidence="6">Interacts with the iron-sulfur protein subunit within the SDH catalytic dimer.</text>
</comment>
<dbReference type="InterPro" id="IPR008381">
    <property type="entry name" value="SDHAF3/Sdh7"/>
</dbReference>
<comment type="subcellular location">
    <subcellularLocation>
        <location evidence="1 6">Mitochondrion matrix</location>
    </subcellularLocation>
</comment>
<evidence type="ECO:0000256" key="3">
    <source>
        <dbReference type="ARBA" id="ARBA00022946"/>
    </source>
</evidence>
<keyword evidence="3" id="KW-0809">Transit peptide</keyword>
<dbReference type="GO" id="GO:0005759">
    <property type="term" value="C:mitochondrial matrix"/>
    <property type="evidence" value="ECO:0007669"/>
    <property type="project" value="UniProtKB-SubCell"/>
</dbReference>